<evidence type="ECO:0000256" key="5">
    <source>
        <dbReference type="ARBA" id="ARBA00023163"/>
    </source>
</evidence>
<feature type="region of interest" description="Disordered" evidence="7">
    <location>
        <begin position="625"/>
        <end position="684"/>
    </location>
</feature>
<feature type="domain" description="HTH myb-type" evidence="9">
    <location>
        <begin position="187"/>
        <end position="241"/>
    </location>
</feature>
<dbReference type="Proteomes" id="UP000053237">
    <property type="component" value="Unassembled WGS sequence"/>
</dbReference>
<dbReference type="SUPFAM" id="SSF46689">
    <property type="entry name" value="Homeodomain-like"/>
    <property type="match status" value="2"/>
</dbReference>
<keyword evidence="5" id="KW-0804">Transcription</keyword>
<dbReference type="AlphaFoldDB" id="A0A024GP18"/>
<feature type="domain" description="HTH myb-type" evidence="9">
    <location>
        <begin position="243"/>
        <end position="292"/>
    </location>
</feature>
<feature type="region of interest" description="Disordered" evidence="7">
    <location>
        <begin position="700"/>
        <end position="734"/>
    </location>
</feature>
<dbReference type="GO" id="GO:0042795">
    <property type="term" value="P:snRNA transcription by RNA polymerase II"/>
    <property type="evidence" value="ECO:0007669"/>
    <property type="project" value="TreeGrafter"/>
</dbReference>
<dbReference type="Gene3D" id="1.10.10.60">
    <property type="entry name" value="Homeodomain-like"/>
    <property type="match status" value="3"/>
</dbReference>
<feature type="compositionally biased region" description="Low complexity" evidence="7">
    <location>
        <begin position="625"/>
        <end position="640"/>
    </location>
</feature>
<dbReference type="Pfam" id="PF00249">
    <property type="entry name" value="Myb_DNA-binding"/>
    <property type="match status" value="1"/>
</dbReference>
<protein>
    <submittedName>
        <fullName evidence="10">Uncharacterized protein</fullName>
    </submittedName>
</protein>
<evidence type="ECO:0000256" key="1">
    <source>
        <dbReference type="ARBA" id="ARBA00004123"/>
    </source>
</evidence>
<dbReference type="GO" id="GO:0019185">
    <property type="term" value="C:snRNA-activating protein complex"/>
    <property type="evidence" value="ECO:0007669"/>
    <property type="project" value="TreeGrafter"/>
</dbReference>
<dbReference type="EMBL" id="CAIX01000213">
    <property type="protein sequence ID" value="CCI48285.1"/>
    <property type="molecule type" value="Genomic_DNA"/>
</dbReference>
<feature type="domain" description="Myb-like" evidence="8">
    <location>
        <begin position="187"/>
        <end position="237"/>
    </location>
</feature>
<dbReference type="GO" id="GO:0005634">
    <property type="term" value="C:nucleus"/>
    <property type="evidence" value="ECO:0007669"/>
    <property type="project" value="UniProtKB-SubCell"/>
</dbReference>
<dbReference type="STRING" id="65357.A0A024GP18"/>
<dbReference type="FunFam" id="1.10.10.60:FF:000016">
    <property type="entry name" value="Transcriptional activator Myb isoform A"/>
    <property type="match status" value="1"/>
</dbReference>
<evidence type="ECO:0000259" key="8">
    <source>
        <dbReference type="PROSITE" id="PS50090"/>
    </source>
</evidence>
<keyword evidence="3" id="KW-0805">Transcription regulation</keyword>
<comment type="subcellular location">
    <subcellularLocation>
        <location evidence="1">Nucleus</location>
    </subcellularLocation>
</comment>
<accession>A0A024GP18</accession>
<dbReference type="FunFam" id="1.10.10.60:FF:000010">
    <property type="entry name" value="Transcriptional activator Myb isoform A"/>
    <property type="match status" value="1"/>
</dbReference>
<evidence type="ECO:0000256" key="7">
    <source>
        <dbReference type="SAM" id="MobiDB-lite"/>
    </source>
</evidence>
<dbReference type="InterPro" id="IPR001005">
    <property type="entry name" value="SANT/Myb"/>
</dbReference>
<evidence type="ECO:0000313" key="11">
    <source>
        <dbReference type="Proteomes" id="UP000053237"/>
    </source>
</evidence>
<name>A0A024GP18_9STRA</name>
<dbReference type="InterPro" id="IPR017930">
    <property type="entry name" value="Myb_dom"/>
</dbReference>
<dbReference type="InterPro" id="IPR051575">
    <property type="entry name" value="Myb-like_DNA-bd"/>
</dbReference>
<evidence type="ECO:0000313" key="10">
    <source>
        <dbReference type="EMBL" id="CCI48285.1"/>
    </source>
</evidence>
<dbReference type="SMART" id="SM00717">
    <property type="entry name" value="SANT"/>
    <property type="match status" value="3"/>
</dbReference>
<dbReference type="CDD" id="cd00167">
    <property type="entry name" value="SANT"/>
    <property type="match status" value="3"/>
</dbReference>
<dbReference type="OrthoDB" id="2143914at2759"/>
<sequence>MSLDVSSTESYDNLITTLVGNLPLDSEKRMSISDFGKLLFTEGANSRSTSALPKQKEDKPLGVAPGRSDVVFTPTPYQELAVKGDAKALSLGSKRIYKHIRNGAQNDSTEIESVSQDKANASISQKAVRKLLNTKEKAIPQRWTNEEDDQLRNAVARFGERNWKAIAEKVTGRNHTQCLQRWTKVLAPGLIKGHWRPDEDQLLRELVAEGRKNWGQVAVQIPGRTSKQCRERWYNHLDPSIIRGEYTPDEDRLILETQARLGNRWSAIAAMLPGRTEDAVKIRWKSLCRVKRSESRQRNTEKERKQMVISRMHPDQDGQFYTSMSNTYQHPGPNMNVMQIPLGPRMYGYNGGNELMKTEMVPSYCVQNITPHHAPQPSPQTTTRAYNIRPDMHQYPMQPKLPSAGSYSTLDNSCAPHEAINGNMYPNSQYTMAICATQEVRHDMERKGHDGGRNVEISPVYNHHGYTTPMHSHRVPVSFQQQEYNAHHTPDKSNLIAPSHASYSSQYGYTQGFDDSSMVARSHPLAASQLLRSGYTEMYGNYTSDSKQSSSLNSHQKGQMAVNMVSSTHVDAIIERASESSPDGAIEPALVAQDFSNPAAPSEFLPSSQAPSTQSKNVSLNLYMSPASSSSSQAESHQQPKPQSLGGNPVAAFLKKQQMRKQHLDLGEPSPGSSSSQTGLYAPVHPSNADAVYIQRSVGPMPRSSEKHNMESSEASLLTTPSSTQDTAVIDEKEPAWKKVRPRTSFDATRSSISRRLRNSNSGSGLIGRGSLDVFLSEIGDLGRISDLKMEEFQGMEAVWRVSDDMSRLSL</sequence>
<dbReference type="InParanoid" id="A0A024GP18"/>
<feature type="domain" description="Myb-like" evidence="8">
    <location>
        <begin position="238"/>
        <end position="288"/>
    </location>
</feature>
<dbReference type="GO" id="GO:0042796">
    <property type="term" value="P:snRNA transcription by RNA polymerase III"/>
    <property type="evidence" value="ECO:0007669"/>
    <property type="project" value="TreeGrafter"/>
</dbReference>
<organism evidence="10 11">
    <name type="scientific">Albugo candida</name>
    <dbReference type="NCBI Taxonomy" id="65357"/>
    <lineage>
        <taxon>Eukaryota</taxon>
        <taxon>Sar</taxon>
        <taxon>Stramenopiles</taxon>
        <taxon>Oomycota</taxon>
        <taxon>Peronosporomycetes</taxon>
        <taxon>Albuginales</taxon>
        <taxon>Albuginaceae</taxon>
        <taxon>Albugo</taxon>
    </lineage>
</organism>
<evidence type="ECO:0000256" key="2">
    <source>
        <dbReference type="ARBA" id="ARBA00022737"/>
    </source>
</evidence>
<keyword evidence="6" id="KW-0539">Nucleus</keyword>
<dbReference type="GO" id="GO:0000978">
    <property type="term" value="F:RNA polymerase II cis-regulatory region sequence-specific DNA binding"/>
    <property type="evidence" value="ECO:0007669"/>
    <property type="project" value="TreeGrafter"/>
</dbReference>
<keyword evidence="11" id="KW-1185">Reference proteome</keyword>
<comment type="caution">
    <text evidence="10">The sequence shown here is derived from an EMBL/GenBank/DDBJ whole genome shotgun (WGS) entry which is preliminary data.</text>
</comment>
<evidence type="ECO:0000259" key="9">
    <source>
        <dbReference type="PROSITE" id="PS51294"/>
    </source>
</evidence>
<feature type="domain" description="HTH myb-type" evidence="9">
    <location>
        <begin position="141"/>
        <end position="186"/>
    </location>
</feature>
<evidence type="ECO:0000256" key="3">
    <source>
        <dbReference type="ARBA" id="ARBA00023015"/>
    </source>
</evidence>
<keyword evidence="4" id="KW-0238">DNA-binding</keyword>
<feature type="domain" description="Myb-like" evidence="8">
    <location>
        <begin position="135"/>
        <end position="186"/>
    </location>
</feature>
<proteinExistence type="predicted"/>
<dbReference type="PROSITE" id="PS50090">
    <property type="entry name" value="MYB_LIKE"/>
    <property type="match status" value="3"/>
</dbReference>
<evidence type="ECO:0000256" key="4">
    <source>
        <dbReference type="ARBA" id="ARBA00023125"/>
    </source>
</evidence>
<reference evidence="10 11" key="1">
    <citation type="submission" date="2012-05" db="EMBL/GenBank/DDBJ databases">
        <title>Recombination and specialization in a pathogen metapopulation.</title>
        <authorList>
            <person name="Gardiner A."/>
            <person name="Kemen E."/>
            <person name="Schultz-Larsen T."/>
            <person name="MacLean D."/>
            <person name="Van Oosterhout C."/>
            <person name="Jones J.D.G."/>
        </authorList>
    </citation>
    <scope>NUCLEOTIDE SEQUENCE [LARGE SCALE GENOMIC DNA]</scope>
    <source>
        <strain evidence="10 11">Ac Nc2</strain>
    </source>
</reference>
<dbReference type="GO" id="GO:0001006">
    <property type="term" value="F:RNA polymerase III type 3 promoter sequence-specific DNA binding"/>
    <property type="evidence" value="ECO:0007669"/>
    <property type="project" value="TreeGrafter"/>
</dbReference>
<dbReference type="InterPro" id="IPR009057">
    <property type="entry name" value="Homeodomain-like_sf"/>
</dbReference>
<gene>
    <name evidence="10" type="ORF">BN9_093580</name>
</gene>
<evidence type="ECO:0000256" key="6">
    <source>
        <dbReference type="ARBA" id="ARBA00023242"/>
    </source>
</evidence>
<dbReference type="PANTHER" id="PTHR46621">
    <property type="entry name" value="SNRNA-ACTIVATING PROTEIN COMPLEX SUBUNIT 4"/>
    <property type="match status" value="1"/>
</dbReference>
<dbReference type="Pfam" id="PF13921">
    <property type="entry name" value="Myb_DNA-bind_6"/>
    <property type="match status" value="1"/>
</dbReference>
<dbReference type="PANTHER" id="PTHR46621:SF1">
    <property type="entry name" value="SNRNA-ACTIVATING PROTEIN COMPLEX SUBUNIT 4"/>
    <property type="match status" value="1"/>
</dbReference>
<feature type="region of interest" description="Disordered" evidence="7">
    <location>
        <begin position="46"/>
        <end position="67"/>
    </location>
</feature>
<feature type="compositionally biased region" description="Polar residues" evidence="7">
    <location>
        <begin position="712"/>
        <end position="727"/>
    </location>
</feature>
<keyword evidence="2" id="KW-0677">Repeat</keyword>
<dbReference type="PROSITE" id="PS51294">
    <property type="entry name" value="HTH_MYB"/>
    <property type="match status" value="3"/>
</dbReference>